<dbReference type="GO" id="GO:0005829">
    <property type="term" value="C:cytosol"/>
    <property type="evidence" value="ECO:0007669"/>
    <property type="project" value="TreeGrafter"/>
</dbReference>
<dbReference type="InterPro" id="IPR001962">
    <property type="entry name" value="Asn_synthase"/>
</dbReference>
<dbReference type="CDD" id="cd00712">
    <property type="entry name" value="AsnB"/>
    <property type="match status" value="1"/>
</dbReference>
<dbReference type="Proteomes" id="UP000034687">
    <property type="component" value="Unassembled WGS sequence"/>
</dbReference>
<evidence type="ECO:0000256" key="1">
    <source>
        <dbReference type="ARBA" id="ARBA00005187"/>
    </source>
</evidence>
<dbReference type="PIRSF" id="PIRSF001589">
    <property type="entry name" value="Asn_synthetase_glu-h"/>
    <property type="match status" value="1"/>
</dbReference>
<dbReference type="Gene3D" id="3.60.20.10">
    <property type="entry name" value="Glutamine Phosphoribosylpyrophosphate, subunit 1, domain 1"/>
    <property type="match status" value="1"/>
</dbReference>
<evidence type="ECO:0000256" key="8">
    <source>
        <dbReference type="PIRSR" id="PIRSR001589-1"/>
    </source>
</evidence>
<keyword evidence="5 9" id="KW-0067">ATP-binding</keyword>
<evidence type="ECO:0000313" key="13">
    <source>
        <dbReference type="Proteomes" id="UP000034687"/>
    </source>
</evidence>
<dbReference type="Pfam" id="PF00733">
    <property type="entry name" value="Asn_synthase"/>
    <property type="match status" value="1"/>
</dbReference>
<sequence length="620" mass="71483">MCGIAGKIYFGRGDVLEHDLKSMAKKIAHRGPDDEGIFISRDKKVGLVNRRLAIIDLSPKGHQPMSYKNRYWITFNGEIYNFQVKKKFLEKEGYRFNSNCDTEVITALYDKYGSGCLEHLRGMFAFAIYDSHKNILFLARDRLGKKPLKYYLSSEVFIFASELKALLTQREIHKEPDWLAIHHYLTYGYVPAPMTGFVGINKLEPGHYLWIDIAKNKIEKKQYWKPDFTKKLQLSESEWCEKILSELEEATKLRMISDVPIGAFLSGGADSSAVVAMMARLSNKPVKTFTIGFKEKIHDETKYARAIAKLYKTDHTEFTAEAESIEILPNLIRQFEEPYANSSFIVSYIVAKMAREKVTVILNGDGGDENFVGYDSRHFRLKRDVLADKFGFALDYLGLPLAKTLGINKVSKFLEKRKTPLADRYLSYNVYLENKDKESLYTDRFKETCSSNSYEIVRKKFEESGAPDPKDRALYYDLTSYLPDDLLTKVDLTSMLVSLEGRSPFTDHKMVELACQIPFDLKIKNGVSKYILKKALEKIVPKENLYRPKQGFSVPLGTWFRGNLGLFAKEKLLRKGAFTQKLFDKDRVRKLLNSHHGKNDVGLKLWSILTLELWFEEYFN</sequence>
<gene>
    <name evidence="12" type="ORF">UT72_C0022G0004</name>
</gene>
<protein>
    <recommendedName>
        <fullName evidence="3">asparagine synthase (glutamine-hydrolyzing)</fullName>
        <ecNumber evidence="3">6.3.5.4</ecNumber>
    </recommendedName>
</protein>
<feature type="domain" description="Glutamine amidotransferase type-2" evidence="11">
    <location>
        <begin position="2"/>
        <end position="214"/>
    </location>
</feature>
<proteinExistence type="inferred from homology"/>
<dbReference type="Gene3D" id="3.40.50.620">
    <property type="entry name" value="HUPs"/>
    <property type="match status" value="1"/>
</dbReference>
<keyword evidence="6 8" id="KW-0315">Glutamine amidotransferase</keyword>
<comment type="catalytic activity">
    <reaction evidence="7">
        <text>L-aspartate + L-glutamine + ATP + H2O = L-asparagine + L-glutamate + AMP + diphosphate + H(+)</text>
        <dbReference type="Rhea" id="RHEA:12228"/>
        <dbReference type="ChEBI" id="CHEBI:15377"/>
        <dbReference type="ChEBI" id="CHEBI:15378"/>
        <dbReference type="ChEBI" id="CHEBI:29985"/>
        <dbReference type="ChEBI" id="CHEBI:29991"/>
        <dbReference type="ChEBI" id="CHEBI:30616"/>
        <dbReference type="ChEBI" id="CHEBI:33019"/>
        <dbReference type="ChEBI" id="CHEBI:58048"/>
        <dbReference type="ChEBI" id="CHEBI:58359"/>
        <dbReference type="ChEBI" id="CHEBI:456215"/>
        <dbReference type="EC" id="6.3.5.4"/>
    </reaction>
</comment>
<comment type="pathway">
    <text evidence="1">Amino-acid biosynthesis; L-asparagine biosynthesis; L-asparagine from L-aspartate (L-Gln route): step 1/1.</text>
</comment>
<dbReference type="CDD" id="cd01991">
    <property type="entry name" value="Asn_synthase_B_C"/>
    <property type="match status" value="1"/>
</dbReference>
<name>A0A0G0QCV0_9BACT</name>
<dbReference type="InterPro" id="IPR051786">
    <property type="entry name" value="ASN_synthetase/amidase"/>
</dbReference>
<comment type="caution">
    <text evidence="12">The sequence shown here is derived from an EMBL/GenBank/DDBJ whole genome shotgun (WGS) entry which is preliminary data.</text>
</comment>
<dbReference type="SUPFAM" id="SSF52402">
    <property type="entry name" value="Adenine nucleotide alpha hydrolases-like"/>
    <property type="match status" value="1"/>
</dbReference>
<dbReference type="NCBIfam" id="TIGR01536">
    <property type="entry name" value="asn_synth_AEB"/>
    <property type="match status" value="1"/>
</dbReference>
<evidence type="ECO:0000313" key="12">
    <source>
        <dbReference type="EMBL" id="KKR38179.1"/>
    </source>
</evidence>
<dbReference type="GO" id="GO:0006529">
    <property type="term" value="P:asparagine biosynthetic process"/>
    <property type="evidence" value="ECO:0007669"/>
    <property type="project" value="UniProtKB-KW"/>
</dbReference>
<dbReference type="EC" id="6.3.5.4" evidence="3"/>
<evidence type="ECO:0000256" key="4">
    <source>
        <dbReference type="ARBA" id="ARBA00022741"/>
    </source>
</evidence>
<evidence type="ECO:0000256" key="3">
    <source>
        <dbReference type="ARBA" id="ARBA00012737"/>
    </source>
</evidence>
<evidence type="ECO:0000256" key="9">
    <source>
        <dbReference type="PIRSR" id="PIRSR001589-2"/>
    </source>
</evidence>
<keyword evidence="4 9" id="KW-0547">Nucleotide-binding</keyword>
<comment type="similarity">
    <text evidence="2">Belongs to the asparagine synthetase family.</text>
</comment>
<evidence type="ECO:0000256" key="7">
    <source>
        <dbReference type="ARBA" id="ARBA00048741"/>
    </source>
</evidence>
<keyword evidence="8" id="KW-0028">Amino-acid biosynthesis</keyword>
<feature type="binding site" evidence="9">
    <location>
        <position position="291"/>
    </location>
    <ligand>
        <name>ATP</name>
        <dbReference type="ChEBI" id="CHEBI:30616"/>
    </ligand>
</feature>
<dbReference type="InterPro" id="IPR014729">
    <property type="entry name" value="Rossmann-like_a/b/a_fold"/>
</dbReference>
<dbReference type="EMBL" id="LBXW01000022">
    <property type="protein sequence ID" value="KKR38179.1"/>
    <property type="molecule type" value="Genomic_DNA"/>
</dbReference>
<dbReference type="PANTHER" id="PTHR43284:SF1">
    <property type="entry name" value="ASPARAGINE SYNTHETASE"/>
    <property type="match status" value="1"/>
</dbReference>
<dbReference type="GO" id="GO:0005524">
    <property type="term" value="F:ATP binding"/>
    <property type="evidence" value="ECO:0007669"/>
    <property type="project" value="UniProtKB-KW"/>
</dbReference>
<organism evidence="12 13">
    <name type="scientific">Candidatus Woesebacteria bacterium GW2011_GWB1_40_101</name>
    <dbReference type="NCBI Taxonomy" id="1618575"/>
    <lineage>
        <taxon>Bacteria</taxon>
        <taxon>Candidatus Woeseibacteriota</taxon>
    </lineage>
</organism>
<dbReference type="InterPro" id="IPR017932">
    <property type="entry name" value="GATase_2_dom"/>
</dbReference>
<dbReference type="PATRIC" id="fig|1618575.3.peg.282"/>
<feature type="binding site" evidence="9">
    <location>
        <position position="101"/>
    </location>
    <ligand>
        <name>L-glutamine</name>
        <dbReference type="ChEBI" id="CHEBI:58359"/>
    </ligand>
</feature>
<evidence type="ECO:0000256" key="6">
    <source>
        <dbReference type="ARBA" id="ARBA00022962"/>
    </source>
</evidence>
<keyword evidence="8" id="KW-0061">Asparagine biosynthesis</keyword>
<dbReference type="InterPro" id="IPR033738">
    <property type="entry name" value="AsnB_N"/>
</dbReference>
<dbReference type="InterPro" id="IPR029055">
    <property type="entry name" value="Ntn_hydrolases_N"/>
</dbReference>
<accession>A0A0G0QCV0</accession>
<evidence type="ECO:0000256" key="10">
    <source>
        <dbReference type="PIRSR" id="PIRSR001589-3"/>
    </source>
</evidence>
<dbReference type="GO" id="GO:0004066">
    <property type="term" value="F:asparagine synthase (glutamine-hydrolyzing) activity"/>
    <property type="evidence" value="ECO:0007669"/>
    <property type="project" value="UniProtKB-EC"/>
</dbReference>
<dbReference type="AlphaFoldDB" id="A0A0G0QCV0"/>
<evidence type="ECO:0000259" key="11">
    <source>
        <dbReference type="PROSITE" id="PS51278"/>
    </source>
</evidence>
<dbReference type="PANTHER" id="PTHR43284">
    <property type="entry name" value="ASPARAGINE SYNTHETASE (GLUTAMINE-HYDROLYZING)"/>
    <property type="match status" value="1"/>
</dbReference>
<evidence type="ECO:0000256" key="5">
    <source>
        <dbReference type="ARBA" id="ARBA00022840"/>
    </source>
</evidence>
<dbReference type="Pfam" id="PF13537">
    <property type="entry name" value="GATase_7"/>
    <property type="match status" value="1"/>
</dbReference>
<dbReference type="InterPro" id="IPR006426">
    <property type="entry name" value="Asn_synth_AEB"/>
</dbReference>
<evidence type="ECO:0000256" key="2">
    <source>
        <dbReference type="ARBA" id="ARBA00005752"/>
    </source>
</evidence>
<dbReference type="PROSITE" id="PS51278">
    <property type="entry name" value="GATASE_TYPE_2"/>
    <property type="match status" value="1"/>
</dbReference>
<feature type="active site" description="For GATase activity" evidence="8">
    <location>
        <position position="2"/>
    </location>
</feature>
<feature type="site" description="Important for beta-aspartyl-AMP intermediate formation" evidence="10">
    <location>
        <position position="365"/>
    </location>
</feature>
<reference evidence="12 13" key="1">
    <citation type="journal article" date="2015" name="Nature">
        <title>rRNA introns, odd ribosomes, and small enigmatic genomes across a large radiation of phyla.</title>
        <authorList>
            <person name="Brown C.T."/>
            <person name="Hug L.A."/>
            <person name="Thomas B.C."/>
            <person name="Sharon I."/>
            <person name="Castelle C.J."/>
            <person name="Singh A."/>
            <person name="Wilkins M.J."/>
            <person name="Williams K.H."/>
            <person name="Banfield J.F."/>
        </authorList>
    </citation>
    <scope>NUCLEOTIDE SEQUENCE [LARGE SCALE GENOMIC DNA]</scope>
</reference>
<dbReference type="SUPFAM" id="SSF56235">
    <property type="entry name" value="N-terminal nucleophile aminohydrolases (Ntn hydrolases)"/>
    <property type="match status" value="1"/>
</dbReference>